<feature type="transmembrane region" description="Helical" evidence="1">
    <location>
        <begin position="154"/>
        <end position="176"/>
    </location>
</feature>
<evidence type="ECO:0000313" key="3">
    <source>
        <dbReference type="Proteomes" id="UP000179324"/>
    </source>
</evidence>
<gene>
    <name evidence="2" type="ORF">A2127_01795</name>
</gene>
<dbReference type="Pfam" id="PF05552">
    <property type="entry name" value="MS_channel_1st_1"/>
    <property type="match status" value="1"/>
</dbReference>
<protein>
    <recommendedName>
        <fullName evidence="4">Small-conductance mechanosensitive ion channel</fullName>
    </recommendedName>
</protein>
<comment type="caution">
    <text evidence="2">The sequence shown here is derived from an EMBL/GenBank/DDBJ whole genome shotgun (WGS) entry which is preliminary data.</text>
</comment>
<keyword evidence="1" id="KW-0812">Transmembrane</keyword>
<reference evidence="2 3" key="1">
    <citation type="journal article" date="2016" name="Nat. Commun.">
        <title>Thousands of microbial genomes shed light on interconnected biogeochemical processes in an aquifer system.</title>
        <authorList>
            <person name="Anantharaman K."/>
            <person name="Brown C.T."/>
            <person name="Hug L.A."/>
            <person name="Sharon I."/>
            <person name="Castelle C.J."/>
            <person name="Probst A.J."/>
            <person name="Thomas B.C."/>
            <person name="Singh A."/>
            <person name="Wilkins M.J."/>
            <person name="Karaoz U."/>
            <person name="Brodie E.L."/>
            <person name="Williams K.H."/>
            <person name="Hubbard S.S."/>
            <person name="Banfield J.F."/>
        </authorList>
    </citation>
    <scope>NUCLEOTIDE SEQUENCE [LARGE SCALE GENOMIC DNA]</scope>
</reference>
<dbReference type="Gene3D" id="1.10.287.1260">
    <property type="match status" value="1"/>
</dbReference>
<keyword evidence="1" id="KW-1133">Transmembrane helix</keyword>
<evidence type="ECO:0000313" key="2">
    <source>
        <dbReference type="EMBL" id="OGG38024.1"/>
    </source>
</evidence>
<accession>A0A1F6BM71</accession>
<dbReference type="Proteomes" id="UP000179324">
    <property type="component" value="Unassembled WGS sequence"/>
</dbReference>
<sequence length="227" mass="24014">MVIQDWVSVIVGSLQNLWVAAVGVLGDIVGALIVLIVGLIVASGLGALVERVIAAVKLDKLLMSLGIEEYFERAGISINSGKFLGRLVYWFLVVVFLLAATDILGLFTLSSFLRDVAAFIGRNVIGAVLIMLAAVVVGNFLRNVVKASVKSAKLHAASFLGSLTWWAIVIFGFFAALSQLGIAVSILNSIVTGFVAMLAIAGGIAFGLGGKDYAMHLIGKLREHTER</sequence>
<evidence type="ECO:0008006" key="4">
    <source>
        <dbReference type="Google" id="ProtNLM"/>
    </source>
</evidence>
<dbReference type="InterPro" id="IPR008910">
    <property type="entry name" value="MSC_TM_helix"/>
</dbReference>
<feature type="transmembrane region" description="Helical" evidence="1">
    <location>
        <begin position="87"/>
        <end position="113"/>
    </location>
</feature>
<feature type="transmembrane region" description="Helical" evidence="1">
    <location>
        <begin position="119"/>
        <end position="142"/>
    </location>
</feature>
<name>A0A1F6BM71_9BACT</name>
<dbReference type="AlphaFoldDB" id="A0A1F6BM71"/>
<proteinExistence type="predicted"/>
<keyword evidence="1" id="KW-0472">Membrane</keyword>
<feature type="transmembrane region" description="Helical" evidence="1">
    <location>
        <begin position="17"/>
        <end position="41"/>
    </location>
</feature>
<dbReference type="EMBL" id="MFKI01000033">
    <property type="protein sequence ID" value="OGG38024.1"/>
    <property type="molecule type" value="Genomic_DNA"/>
</dbReference>
<organism evidence="2 3">
    <name type="scientific">Candidatus Jorgensenbacteria bacterium GWC1_48_12</name>
    <dbReference type="NCBI Taxonomy" id="1798469"/>
    <lineage>
        <taxon>Bacteria</taxon>
        <taxon>Candidatus Joergenseniibacteriota</taxon>
    </lineage>
</organism>
<feature type="transmembrane region" description="Helical" evidence="1">
    <location>
        <begin position="182"/>
        <end position="208"/>
    </location>
</feature>
<evidence type="ECO:0000256" key="1">
    <source>
        <dbReference type="SAM" id="Phobius"/>
    </source>
</evidence>